<dbReference type="GO" id="GO:0030848">
    <property type="term" value="F:threo-3-hydroxyaspartate ammonia-lyase activity"/>
    <property type="evidence" value="ECO:0007669"/>
    <property type="project" value="UniProtKB-EC"/>
</dbReference>
<name>A0ABY7NW66_9ACTN</name>
<dbReference type="InterPro" id="IPR001926">
    <property type="entry name" value="TrpB-like_PALP"/>
</dbReference>
<proteinExistence type="predicted"/>
<protein>
    <submittedName>
        <fullName evidence="8">Threo-3-hydroxy-L-aspartate ammonia-lyase</fullName>
        <ecNumber evidence="8">4.3.1.16</ecNumber>
    </submittedName>
</protein>
<evidence type="ECO:0000259" key="7">
    <source>
        <dbReference type="Pfam" id="PF00291"/>
    </source>
</evidence>
<evidence type="ECO:0000256" key="1">
    <source>
        <dbReference type="ARBA" id="ARBA00001913"/>
    </source>
</evidence>
<dbReference type="SUPFAM" id="SSF53686">
    <property type="entry name" value="Tryptophan synthase beta subunit-like PLP-dependent enzymes"/>
    <property type="match status" value="1"/>
</dbReference>
<evidence type="ECO:0000256" key="6">
    <source>
        <dbReference type="ARBA" id="ARBA00022898"/>
    </source>
</evidence>
<dbReference type="InterPro" id="IPR000634">
    <property type="entry name" value="Ser/Thr_deHydtase_PyrdxlP-BS"/>
</dbReference>
<dbReference type="PANTHER" id="PTHR43050:SF1">
    <property type="entry name" value="SERINE RACEMASE"/>
    <property type="match status" value="1"/>
</dbReference>
<dbReference type="EC" id="4.3.1.16" evidence="8"/>
<dbReference type="EMBL" id="CP115300">
    <property type="protein sequence ID" value="WBO62039.1"/>
    <property type="molecule type" value="Genomic_DNA"/>
</dbReference>
<dbReference type="PANTHER" id="PTHR43050">
    <property type="entry name" value="SERINE / THREONINE RACEMASE FAMILY MEMBER"/>
    <property type="match status" value="1"/>
</dbReference>
<dbReference type="InterPro" id="IPR036052">
    <property type="entry name" value="TrpB-like_PALP_sf"/>
</dbReference>
<keyword evidence="9" id="KW-1185">Reference proteome</keyword>
<keyword evidence="6" id="KW-0663">Pyridoxal phosphate</keyword>
<comment type="cofactor">
    <cofactor evidence="3">
        <name>Mn(2+)</name>
        <dbReference type="ChEBI" id="CHEBI:29035"/>
    </cofactor>
</comment>
<dbReference type="RefSeq" id="WP_270079988.1">
    <property type="nucleotide sequence ID" value="NZ_CP115300.1"/>
</dbReference>
<dbReference type="CDD" id="cd01562">
    <property type="entry name" value="Thr-dehyd"/>
    <property type="match status" value="1"/>
</dbReference>
<evidence type="ECO:0000313" key="9">
    <source>
        <dbReference type="Proteomes" id="UP001212326"/>
    </source>
</evidence>
<evidence type="ECO:0000256" key="5">
    <source>
        <dbReference type="ARBA" id="ARBA00022842"/>
    </source>
</evidence>
<gene>
    <name evidence="8" type="ORF">O1G22_03915</name>
</gene>
<accession>A0ABY7NW66</accession>
<keyword evidence="5" id="KW-0460">Magnesium</keyword>
<comment type="cofactor">
    <cofactor evidence="4">
        <name>Mg(2+)</name>
        <dbReference type="ChEBI" id="CHEBI:18420"/>
    </cofactor>
</comment>
<evidence type="ECO:0000313" key="8">
    <source>
        <dbReference type="EMBL" id="WBO62039.1"/>
    </source>
</evidence>
<dbReference type="Proteomes" id="UP001212326">
    <property type="component" value="Chromosome"/>
</dbReference>
<comment type="cofactor">
    <cofactor evidence="2">
        <name>pyridoxal 5'-phosphate</name>
        <dbReference type="ChEBI" id="CHEBI:597326"/>
    </cofactor>
</comment>
<evidence type="ECO:0000256" key="4">
    <source>
        <dbReference type="ARBA" id="ARBA00001946"/>
    </source>
</evidence>
<evidence type="ECO:0000256" key="3">
    <source>
        <dbReference type="ARBA" id="ARBA00001936"/>
    </source>
</evidence>
<feature type="domain" description="Tryptophan synthase beta chain-like PALP" evidence="7">
    <location>
        <begin position="24"/>
        <end position="295"/>
    </location>
</feature>
<organism evidence="8 9">
    <name type="scientific">Streptomyces camelliae</name>
    <dbReference type="NCBI Taxonomy" id="3004093"/>
    <lineage>
        <taxon>Bacteria</taxon>
        <taxon>Bacillati</taxon>
        <taxon>Actinomycetota</taxon>
        <taxon>Actinomycetes</taxon>
        <taxon>Kitasatosporales</taxon>
        <taxon>Streptomycetaceae</taxon>
        <taxon>Streptomyces</taxon>
    </lineage>
</organism>
<evidence type="ECO:0000256" key="2">
    <source>
        <dbReference type="ARBA" id="ARBA00001933"/>
    </source>
</evidence>
<reference evidence="8 9" key="1">
    <citation type="submission" date="2022-12" db="EMBL/GenBank/DDBJ databases">
        <authorList>
            <person name="Mo P."/>
        </authorList>
    </citation>
    <scope>NUCLEOTIDE SEQUENCE [LARGE SCALE GENOMIC DNA]</scope>
    <source>
        <strain evidence="8 9">HUAS 2-6</strain>
    </source>
</reference>
<sequence>MAAVSPVTFDDVRAAAARLEGIAHRTPVLTSRTLNSLVGAEVFIKCENFQRVGAFKFRGAYNTAAQLSPEQRAKGIAAYSSGNHAQAVALAARELGTSAVILMPEDAPRSKRAATEGYGAEIVTYDRYTQDRTALGEALAEDRGLALIPPYDHPHVIAGQGTAALELLEETGPLDVLVVPVGGGGLIAGSATAAKALHPGIRMVGVEPEAGDDTRRSLESGTRVTLPVPRTIADGQALPTPGEITFAVNQRLVDDIALVSDAEIITAMRFAFERLKIVLEPSGATGLAALLTSRAEACPPHIAGRPPRIGVIASGGNIDTARFTELLGG</sequence>
<dbReference type="PROSITE" id="PS00165">
    <property type="entry name" value="DEHYDRATASE_SER_THR"/>
    <property type="match status" value="1"/>
</dbReference>
<dbReference type="Gene3D" id="3.40.50.1100">
    <property type="match status" value="2"/>
</dbReference>
<dbReference type="Pfam" id="PF00291">
    <property type="entry name" value="PALP"/>
    <property type="match status" value="1"/>
</dbReference>
<keyword evidence="8" id="KW-0456">Lyase</keyword>
<dbReference type="NCBIfam" id="NF005454">
    <property type="entry name" value="PRK07048.1"/>
    <property type="match status" value="1"/>
</dbReference>
<comment type="cofactor">
    <cofactor evidence="1">
        <name>Ca(2+)</name>
        <dbReference type="ChEBI" id="CHEBI:29108"/>
    </cofactor>
</comment>